<accession>A0ABP5LMR0</accession>
<dbReference type="PANTHER" id="PTHR38479">
    <property type="entry name" value="LMO0824 PROTEIN"/>
    <property type="match status" value="1"/>
</dbReference>
<keyword evidence="2" id="KW-1185">Reference proteome</keyword>
<protein>
    <recommendedName>
        <fullName evidence="3">Winged helix DNA-binding domain-containing protein</fullName>
    </recommendedName>
</protein>
<dbReference type="PANTHER" id="PTHR38479:SF2">
    <property type="entry name" value="WINGED HELIX DNA-BINDING DOMAIN-CONTAINING PROTEIN"/>
    <property type="match status" value="1"/>
</dbReference>
<dbReference type="EMBL" id="BAAAQR010000010">
    <property type="protein sequence ID" value="GAA2150249.1"/>
    <property type="molecule type" value="Genomic_DNA"/>
</dbReference>
<gene>
    <name evidence="1" type="ORF">GCM10009844_30960</name>
</gene>
<reference evidence="2" key="1">
    <citation type="journal article" date="2019" name="Int. J. Syst. Evol. Microbiol.">
        <title>The Global Catalogue of Microorganisms (GCM) 10K type strain sequencing project: providing services to taxonomists for standard genome sequencing and annotation.</title>
        <authorList>
            <consortium name="The Broad Institute Genomics Platform"/>
            <consortium name="The Broad Institute Genome Sequencing Center for Infectious Disease"/>
            <person name="Wu L."/>
            <person name="Ma J."/>
        </authorList>
    </citation>
    <scope>NUCLEOTIDE SEQUENCE [LARGE SCALE GENOMIC DNA]</scope>
    <source>
        <strain evidence="2">JCM 16022</strain>
    </source>
</reference>
<dbReference type="Pfam" id="PF06224">
    <property type="entry name" value="AlkZ-like"/>
    <property type="match status" value="1"/>
</dbReference>
<dbReference type="Proteomes" id="UP001501771">
    <property type="component" value="Unassembled WGS sequence"/>
</dbReference>
<comment type="caution">
    <text evidence="1">The sequence shown here is derived from an EMBL/GenBank/DDBJ whole genome shotgun (WGS) entry which is preliminary data.</text>
</comment>
<evidence type="ECO:0008006" key="3">
    <source>
        <dbReference type="Google" id="ProtNLM"/>
    </source>
</evidence>
<organism evidence="1 2">
    <name type="scientific">Nocardioides koreensis</name>
    <dbReference type="NCBI Taxonomy" id="433651"/>
    <lineage>
        <taxon>Bacteria</taxon>
        <taxon>Bacillati</taxon>
        <taxon>Actinomycetota</taxon>
        <taxon>Actinomycetes</taxon>
        <taxon>Propionibacteriales</taxon>
        <taxon>Nocardioidaceae</taxon>
        <taxon>Nocardioides</taxon>
    </lineage>
</organism>
<name>A0ABP5LMR0_9ACTN</name>
<evidence type="ECO:0000313" key="2">
    <source>
        <dbReference type="Proteomes" id="UP001501771"/>
    </source>
</evidence>
<proteinExistence type="predicted"/>
<sequence length="379" mass="41827">MRGCEAAVMIHPTNASVTWGQALAWRLERHLLDPIGSESVAEVVRRCGAVLAMDESLAELALGTRRRTSQPGKLADALADGTLIKAFAFRGSMHYLSPEDGGIYLALRSAGRQWELPSWVEYYRLNPSDWPDFRAAVREALNDGPLTIPELGEAMTRHRAYRHLKSVFDEGAGTLVKPLTWQGDMSFGPPRDGQHTFQRLDTNPRWTGIPDLDEAGPRAITGYFRTYGPATFEHIHYWLGNGLSAGRKRLNGWLSGLRDRLVAVNVEGTTAYVVSDDIDSLEGAQPSSAVRFLPGRDQWVMGSGTKDAHVTPPSLRDPVARKSNLVIVGGVVCGTWTRKDDELTVVWLDERPRPDAAIEQETARLAGILGRDLHLSQTL</sequence>
<evidence type="ECO:0000313" key="1">
    <source>
        <dbReference type="EMBL" id="GAA2150249.1"/>
    </source>
</evidence>
<dbReference type="InterPro" id="IPR009351">
    <property type="entry name" value="AlkZ-like"/>
</dbReference>